<organism evidence="3 4">
    <name type="scientific">Corynebacterium suicordis DSM 45110</name>
    <dbReference type="NCBI Taxonomy" id="1121369"/>
    <lineage>
        <taxon>Bacteria</taxon>
        <taxon>Bacillati</taxon>
        <taxon>Actinomycetota</taxon>
        <taxon>Actinomycetes</taxon>
        <taxon>Mycobacteriales</taxon>
        <taxon>Corynebacteriaceae</taxon>
        <taxon>Corynebacterium</taxon>
    </lineage>
</organism>
<dbReference type="EMBL" id="JADKMY010000001">
    <property type="protein sequence ID" value="MBF4552985.1"/>
    <property type="molecule type" value="Genomic_DNA"/>
</dbReference>
<evidence type="ECO:0000313" key="4">
    <source>
        <dbReference type="Proteomes" id="UP000635902"/>
    </source>
</evidence>
<feature type="region of interest" description="Disordered" evidence="1">
    <location>
        <begin position="1"/>
        <end position="105"/>
    </location>
</feature>
<protein>
    <submittedName>
        <fullName evidence="3">Uncharacterized protein</fullName>
    </submittedName>
</protein>
<evidence type="ECO:0000313" key="3">
    <source>
        <dbReference type="EMBL" id="MBF4552985.1"/>
    </source>
</evidence>
<feature type="transmembrane region" description="Helical" evidence="2">
    <location>
        <begin position="252"/>
        <end position="273"/>
    </location>
</feature>
<keyword evidence="2" id="KW-1133">Transmembrane helix</keyword>
<proteinExistence type="predicted"/>
<dbReference type="RefSeq" id="WP_194555844.1">
    <property type="nucleotide sequence ID" value="NZ_JADKMY010000001.1"/>
</dbReference>
<feature type="transmembrane region" description="Helical" evidence="2">
    <location>
        <begin position="209"/>
        <end position="232"/>
    </location>
</feature>
<keyword evidence="2" id="KW-0812">Transmembrane</keyword>
<comment type="caution">
    <text evidence="3">The sequence shown here is derived from an EMBL/GenBank/DDBJ whole genome shotgun (WGS) entry which is preliminary data.</text>
</comment>
<accession>A0ABR9ZHS1</accession>
<reference evidence="3 4" key="1">
    <citation type="submission" date="2020-10" db="EMBL/GenBank/DDBJ databases">
        <title>Novel species in genus Corynebacterium.</title>
        <authorList>
            <person name="Zhang G."/>
        </authorList>
    </citation>
    <scope>NUCLEOTIDE SEQUENCE [LARGE SCALE GENOMIC DNA]</scope>
    <source>
        <strain evidence="3 4">DSM 45110</strain>
    </source>
</reference>
<name>A0ABR9ZHS1_9CORY</name>
<feature type="compositionally biased region" description="Polar residues" evidence="1">
    <location>
        <begin position="50"/>
        <end position="70"/>
    </location>
</feature>
<evidence type="ECO:0000256" key="2">
    <source>
        <dbReference type="SAM" id="Phobius"/>
    </source>
</evidence>
<dbReference type="Pfam" id="PF01469">
    <property type="entry name" value="Pentapeptide_2"/>
    <property type="match status" value="1"/>
</dbReference>
<dbReference type="Proteomes" id="UP000635902">
    <property type="component" value="Unassembled WGS sequence"/>
</dbReference>
<feature type="compositionally biased region" description="Low complexity" evidence="1">
    <location>
        <begin position="331"/>
        <end position="342"/>
    </location>
</feature>
<feature type="region of interest" description="Disordered" evidence="1">
    <location>
        <begin position="298"/>
        <end position="378"/>
    </location>
</feature>
<dbReference type="InterPro" id="IPR002989">
    <property type="entry name" value="Mycobac_pentapep"/>
</dbReference>
<keyword evidence="2" id="KW-0472">Membrane</keyword>
<gene>
    <name evidence="3" type="ORF">IRY30_02665</name>
</gene>
<feature type="transmembrane region" description="Helical" evidence="2">
    <location>
        <begin position="117"/>
        <end position="138"/>
    </location>
</feature>
<feature type="compositionally biased region" description="Low complexity" evidence="1">
    <location>
        <begin position="72"/>
        <end position="105"/>
    </location>
</feature>
<feature type="compositionally biased region" description="Low complexity" evidence="1">
    <location>
        <begin position="309"/>
        <end position="323"/>
    </location>
</feature>
<feature type="compositionally biased region" description="Polar residues" evidence="1">
    <location>
        <begin position="365"/>
        <end position="378"/>
    </location>
</feature>
<feature type="transmembrane region" description="Helical" evidence="2">
    <location>
        <begin position="183"/>
        <end position="202"/>
    </location>
</feature>
<feature type="compositionally biased region" description="Low complexity" evidence="1">
    <location>
        <begin position="12"/>
        <end position="49"/>
    </location>
</feature>
<sequence length="378" mass="39476">MTNQNPYGSDAPQPGQNNFGQQPQGQFGSQGYPGQQNPGQFNQGQANPGHNNPGQFNQGQANPGQTNPAQFNAGQPNQGQQWQQNPAPQGNPGNPSTQSNAKAQANAALASLRSRPLLQLVGAGLAALTVLQLIFFTMKWYSAVVTVFGFSVEAIVNGWGQGKVNGVDPSAAEEMVKADPGHMVLTILTLGLVIGAIVLFFLKREGLLAGILTTASGVIGLLLLVLFSFTGGRLDTEEVSTYGGSVTEGFGAGYYLSWLVQLLVLAVGVWLLLTQRAQLLESSKIDFGLRKQKNASDLTGQQGFGGPAQPGFGPADQASFGPAGQPGYGAPGQPFGGQPNQQTNQAAPRNEQFGGGFPQNGNNPTDGNFPTDGNSQPR</sequence>
<evidence type="ECO:0000256" key="1">
    <source>
        <dbReference type="SAM" id="MobiDB-lite"/>
    </source>
</evidence>
<keyword evidence="4" id="KW-1185">Reference proteome</keyword>